<dbReference type="PROSITE" id="PS50968">
    <property type="entry name" value="BIOTINYL_LIPOYL"/>
    <property type="match status" value="1"/>
</dbReference>
<keyword evidence="8" id="KW-1185">Reference proteome</keyword>
<comment type="function">
    <text evidence="1 4">This protein is a component of the acetyl coenzyme A carboxylase complex; first, biotin carboxylase catalyzes the carboxylation of the carrier protein and then the transcarboxylase transfers the carboxyl group to form malonyl-CoA.</text>
</comment>
<protein>
    <recommendedName>
        <fullName evidence="2 4">Biotin carboxyl carrier protein of acetyl-CoA carboxylase</fullName>
    </recommendedName>
</protein>
<evidence type="ECO:0000256" key="3">
    <source>
        <dbReference type="ARBA" id="ARBA00023267"/>
    </source>
</evidence>
<reference evidence="7 8" key="1">
    <citation type="submission" date="2020-09" db="EMBL/GenBank/DDBJ databases">
        <title>Complete genomes of bradyrhizobia occurring on native shrubby legumes in Australia.</title>
        <authorList>
            <person name="Lafay B."/>
        </authorList>
    </citation>
    <scope>NUCLEOTIDE SEQUENCE [LARGE SCALE GENOMIC DNA]</scope>
    <source>
        <strain evidence="7 8">BDV5040</strain>
    </source>
</reference>
<evidence type="ECO:0000256" key="5">
    <source>
        <dbReference type="SAM" id="MobiDB-lite"/>
    </source>
</evidence>
<dbReference type="CDD" id="cd06850">
    <property type="entry name" value="biotinyl_domain"/>
    <property type="match status" value="1"/>
</dbReference>
<comment type="pathway">
    <text evidence="4">Lipid metabolism; fatty acid biosynthesis.</text>
</comment>
<dbReference type="RefSeq" id="WP_195800323.1">
    <property type="nucleotide sequence ID" value="NZ_CP061379.1"/>
</dbReference>
<keyword evidence="4" id="KW-0443">Lipid metabolism</keyword>
<dbReference type="InterPro" id="IPR000089">
    <property type="entry name" value="Biotin_lipoyl"/>
</dbReference>
<dbReference type="PRINTS" id="PR01071">
    <property type="entry name" value="ACOABIOTINCC"/>
</dbReference>
<dbReference type="Pfam" id="PF00364">
    <property type="entry name" value="Biotin_lipoyl"/>
    <property type="match status" value="1"/>
</dbReference>
<keyword evidence="3 4" id="KW-0092">Biotin</keyword>
<dbReference type="GO" id="GO:0009317">
    <property type="term" value="C:acetyl-CoA carboxylase complex"/>
    <property type="evidence" value="ECO:0007669"/>
    <property type="project" value="InterPro"/>
</dbReference>
<dbReference type="InterPro" id="IPR050709">
    <property type="entry name" value="Biotin_Carboxyl_Carrier/Decarb"/>
</dbReference>
<feature type="domain" description="Lipoyl-binding" evidence="6">
    <location>
        <begin position="66"/>
        <end position="142"/>
    </location>
</feature>
<dbReference type="PANTHER" id="PTHR45266:SF3">
    <property type="entry name" value="OXALOACETATE DECARBOXYLASE ALPHA CHAIN"/>
    <property type="match status" value="1"/>
</dbReference>
<dbReference type="SUPFAM" id="SSF51230">
    <property type="entry name" value="Single hybrid motif"/>
    <property type="match status" value="1"/>
</dbReference>
<dbReference type="InterPro" id="IPR011053">
    <property type="entry name" value="Single_hybrid_motif"/>
</dbReference>
<organism evidence="7 8">
    <name type="scientific">Bradyrhizobium commune</name>
    <dbReference type="NCBI Taxonomy" id="83627"/>
    <lineage>
        <taxon>Bacteria</taxon>
        <taxon>Pseudomonadati</taxon>
        <taxon>Pseudomonadota</taxon>
        <taxon>Alphaproteobacteria</taxon>
        <taxon>Hyphomicrobiales</taxon>
        <taxon>Nitrobacteraceae</taxon>
        <taxon>Bradyrhizobium</taxon>
    </lineage>
</organism>
<dbReference type="GO" id="GO:0003989">
    <property type="term" value="F:acetyl-CoA carboxylase activity"/>
    <property type="evidence" value="ECO:0007669"/>
    <property type="project" value="InterPro"/>
</dbReference>
<accession>A0A7S9D3W4</accession>
<gene>
    <name evidence="7" type="ORF">IC761_30350</name>
</gene>
<evidence type="ECO:0000256" key="1">
    <source>
        <dbReference type="ARBA" id="ARBA00003761"/>
    </source>
</evidence>
<evidence type="ECO:0000256" key="2">
    <source>
        <dbReference type="ARBA" id="ARBA00017562"/>
    </source>
</evidence>
<keyword evidence="4" id="KW-0276">Fatty acid metabolism</keyword>
<dbReference type="InterPro" id="IPR001249">
    <property type="entry name" value="AcCoA_biotinCC"/>
</dbReference>
<dbReference type="KEGG" id="bcou:IC761_30350"/>
<evidence type="ECO:0000313" key="8">
    <source>
        <dbReference type="Proteomes" id="UP000594621"/>
    </source>
</evidence>
<dbReference type="PANTHER" id="PTHR45266">
    <property type="entry name" value="OXALOACETATE DECARBOXYLASE ALPHA CHAIN"/>
    <property type="match status" value="1"/>
</dbReference>
<dbReference type="EMBL" id="CP061379">
    <property type="protein sequence ID" value="QPF90740.1"/>
    <property type="molecule type" value="Genomic_DNA"/>
</dbReference>
<keyword evidence="4" id="KW-0275">Fatty acid biosynthesis</keyword>
<evidence type="ECO:0000259" key="6">
    <source>
        <dbReference type="PROSITE" id="PS50968"/>
    </source>
</evidence>
<keyword evidence="4" id="KW-0444">Lipid biosynthesis</keyword>
<name>A0A7S9D3W4_9BRAD</name>
<sequence>MDLAQIKAFIDAMASSDLAELEASKDGWTLRLVRNGVRSHSVPPVAAPDRSPSRPNTSIETPVAAAPEICAPLSGIVYLCPGPDQPPYVEVGQAIQAGMAICVIEAMKTFIEVRAERDGILEAILVAPGTLVEAGQPLMRTV</sequence>
<feature type="region of interest" description="Disordered" evidence="5">
    <location>
        <begin position="40"/>
        <end position="60"/>
    </location>
</feature>
<evidence type="ECO:0000313" key="7">
    <source>
        <dbReference type="EMBL" id="QPF90740.1"/>
    </source>
</evidence>
<proteinExistence type="predicted"/>
<dbReference type="AlphaFoldDB" id="A0A7S9D3W4"/>
<dbReference type="UniPathway" id="UPA00094"/>
<dbReference type="GO" id="GO:0006633">
    <property type="term" value="P:fatty acid biosynthetic process"/>
    <property type="evidence" value="ECO:0007669"/>
    <property type="project" value="UniProtKB-UniPathway"/>
</dbReference>
<dbReference type="Gene3D" id="2.40.50.100">
    <property type="match status" value="1"/>
</dbReference>
<evidence type="ECO:0000256" key="4">
    <source>
        <dbReference type="RuleBase" id="RU364072"/>
    </source>
</evidence>
<dbReference type="Proteomes" id="UP000594621">
    <property type="component" value="Chromosome"/>
</dbReference>